<dbReference type="Pfam" id="PF08327">
    <property type="entry name" value="AHSA1"/>
    <property type="match status" value="1"/>
</dbReference>
<name>A0A3A1QSN2_9BACI</name>
<sequence>MSKMISKTDGNILILEREFNAPKDLVFNAFSKPEQLTQWWGPSGWVLTSCSLNFTVDGTWYYCTKCTDINQGDFYGIESWGIGVYTEIIEGEKIVYTDYFSNAHGNESDKMPSTKITLTFEEIGGKTKLINRAEYGSAEALKTVLEMGVEQGISETWDRLDNHLDAIRKQ</sequence>
<protein>
    <submittedName>
        <fullName evidence="3">SRPBCC domain-containing protein</fullName>
    </submittedName>
</protein>
<comment type="similarity">
    <text evidence="1">Belongs to the AHA1 family.</text>
</comment>
<evidence type="ECO:0000259" key="2">
    <source>
        <dbReference type="Pfam" id="PF08327"/>
    </source>
</evidence>
<proteinExistence type="inferred from homology"/>
<evidence type="ECO:0000313" key="3">
    <source>
        <dbReference type="EMBL" id="RIW30404.1"/>
    </source>
</evidence>
<dbReference type="InterPro" id="IPR023393">
    <property type="entry name" value="START-like_dom_sf"/>
</dbReference>
<accession>A0A3A1QSN2</accession>
<dbReference type="AlphaFoldDB" id="A0A3A1QSN2"/>
<feature type="domain" description="Activator of Hsp90 ATPase homologue 1/2-like C-terminal" evidence="2">
    <location>
        <begin position="20"/>
        <end position="164"/>
    </location>
</feature>
<reference evidence="3 4" key="1">
    <citation type="submission" date="2018-09" db="EMBL/GenBank/DDBJ databases">
        <title>Bacillus saliacetes sp. nov., isolated from Thai shrimp paste (Ka-pi).</title>
        <authorList>
            <person name="Daroonpunt R."/>
            <person name="Tanasupawat S."/>
            <person name="Yiamsombut S."/>
        </authorList>
    </citation>
    <scope>NUCLEOTIDE SEQUENCE [LARGE SCALE GENOMIC DNA]</scope>
    <source>
        <strain evidence="3 4">SKP7-4</strain>
    </source>
</reference>
<dbReference type="EMBL" id="QXIR01000026">
    <property type="protein sequence ID" value="RIW30404.1"/>
    <property type="molecule type" value="Genomic_DNA"/>
</dbReference>
<evidence type="ECO:0000256" key="1">
    <source>
        <dbReference type="ARBA" id="ARBA00006817"/>
    </source>
</evidence>
<evidence type="ECO:0000313" key="4">
    <source>
        <dbReference type="Proteomes" id="UP000265801"/>
    </source>
</evidence>
<comment type="caution">
    <text evidence="3">The sequence shown here is derived from an EMBL/GenBank/DDBJ whole genome shotgun (WGS) entry which is preliminary data.</text>
</comment>
<dbReference type="Proteomes" id="UP000265801">
    <property type="component" value="Unassembled WGS sequence"/>
</dbReference>
<dbReference type="InterPro" id="IPR013538">
    <property type="entry name" value="ASHA1/2-like_C"/>
</dbReference>
<dbReference type="OrthoDB" id="118413at2"/>
<dbReference type="Gene3D" id="3.30.530.20">
    <property type="match status" value="1"/>
</dbReference>
<dbReference type="SUPFAM" id="SSF55961">
    <property type="entry name" value="Bet v1-like"/>
    <property type="match status" value="1"/>
</dbReference>
<keyword evidence="4" id="KW-1185">Reference proteome</keyword>
<gene>
    <name evidence="3" type="ORF">D3H55_16860</name>
</gene>
<dbReference type="RefSeq" id="WP_119548488.1">
    <property type="nucleotide sequence ID" value="NZ_QXIR01000026.1"/>
</dbReference>
<organism evidence="3 4">
    <name type="scientific">Bacillus salacetis</name>
    <dbReference type="NCBI Taxonomy" id="2315464"/>
    <lineage>
        <taxon>Bacteria</taxon>
        <taxon>Bacillati</taxon>
        <taxon>Bacillota</taxon>
        <taxon>Bacilli</taxon>
        <taxon>Bacillales</taxon>
        <taxon>Bacillaceae</taxon>
        <taxon>Bacillus</taxon>
    </lineage>
</organism>